<feature type="transmembrane region" description="Helical" evidence="1">
    <location>
        <begin position="37"/>
        <end position="57"/>
    </location>
</feature>
<keyword evidence="1" id="KW-0812">Transmembrane</keyword>
<keyword evidence="1" id="KW-0472">Membrane</keyword>
<organism evidence="2 3">
    <name type="scientific">Dyadobacter sandarakinus</name>
    <dbReference type="NCBI Taxonomy" id="2747268"/>
    <lineage>
        <taxon>Bacteria</taxon>
        <taxon>Pseudomonadati</taxon>
        <taxon>Bacteroidota</taxon>
        <taxon>Cytophagia</taxon>
        <taxon>Cytophagales</taxon>
        <taxon>Spirosomataceae</taxon>
        <taxon>Dyadobacter</taxon>
    </lineage>
</organism>
<feature type="transmembrane region" description="Helical" evidence="1">
    <location>
        <begin position="169"/>
        <end position="188"/>
    </location>
</feature>
<dbReference type="Proteomes" id="UP000612680">
    <property type="component" value="Chromosome"/>
</dbReference>
<feature type="transmembrane region" description="Helical" evidence="1">
    <location>
        <begin position="138"/>
        <end position="157"/>
    </location>
</feature>
<accession>A0ABX7I5C6</accession>
<feature type="transmembrane region" description="Helical" evidence="1">
    <location>
        <begin position="235"/>
        <end position="259"/>
    </location>
</feature>
<reference evidence="2 3" key="1">
    <citation type="submission" date="2020-06" db="EMBL/GenBank/DDBJ databases">
        <title>Dyadobacter sandarakinus sp. nov., isolated from the soil of the Arctic Yellow River Station.</title>
        <authorList>
            <person name="Zhang Y."/>
            <person name="Peng F."/>
        </authorList>
    </citation>
    <scope>NUCLEOTIDE SEQUENCE [LARGE SCALE GENOMIC DNA]</scope>
    <source>
        <strain evidence="2 3">Q3-56</strain>
    </source>
</reference>
<gene>
    <name evidence="2" type="ORF">HWI92_10500</name>
</gene>
<feature type="transmembrane region" description="Helical" evidence="1">
    <location>
        <begin position="114"/>
        <end position="132"/>
    </location>
</feature>
<evidence type="ECO:0008006" key="4">
    <source>
        <dbReference type="Google" id="ProtNLM"/>
    </source>
</evidence>
<keyword evidence="3" id="KW-1185">Reference proteome</keyword>
<dbReference type="RefSeq" id="WP_204663482.1">
    <property type="nucleotide sequence ID" value="NZ_CP056775.1"/>
</dbReference>
<feature type="transmembrane region" description="Helical" evidence="1">
    <location>
        <begin position="322"/>
        <end position="342"/>
    </location>
</feature>
<protein>
    <recommendedName>
        <fullName evidence="4">Glycosyltransferase RgtA/B/C/D-like domain-containing protein</fullName>
    </recommendedName>
</protein>
<evidence type="ECO:0000313" key="2">
    <source>
        <dbReference type="EMBL" id="QRR01301.1"/>
    </source>
</evidence>
<name>A0ABX7I5C6_9BACT</name>
<feature type="transmembrane region" description="Helical" evidence="1">
    <location>
        <begin position="291"/>
        <end position="310"/>
    </location>
</feature>
<proteinExistence type="predicted"/>
<evidence type="ECO:0000256" key="1">
    <source>
        <dbReference type="SAM" id="Phobius"/>
    </source>
</evidence>
<sequence>MILFYFLAGSAGLCLVSFLSLFKSLRGVTNPLYNNDVLFLVGISTCLIITKICFFNAGMMNVDESIMLSAGRTFGSDLRPWMSVDPTTSGPLNFIPAMLLLRLTDAASYGELRIIYVLAFQIPAIWVFFFTFRRVSDAFTARLLIMPLVLTLGLFYYHDLIHASSEHMPMFFMSCVFCVLILIGANQVRPWQLVLAAVLCAASFYTKLQVTPIFFCMGALCFLLLVSRKAHCRNAVLFASCFILANVAALSLICIYGGFDDFFQSYIVGNFSYAGTIPLALTPAVDFLKHSIIGMLPLLAMGVWVSLLFLQHVGRPYPQQRSGFLFFLGLVTILLISGYCVVKPGRFFLHYSLLLVIPLYGLIAWTALRSVREPLCKQLLVPGLAIALLWGFDAVKASKVIREWNNLRVVNKEVIDRLQAARQPADRMAVWGWGSPYLHASGMLMGTRDVHNDFQISFTGASGTYYRQRFLSDLEINHPRWFLDISLEDRPDTPKVHSLQDFMEIQQFVTQYYSEVYRTGTEVLYRHKYISVR</sequence>
<feature type="transmembrane region" description="Helical" evidence="1">
    <location>
        <begin position="348"/>
        <end position="368"/>
    </location>
</feature>
<feature type="transmembrane region" description="Helical" evidence="1">
    <location>
        <begin position="208"/>
        <end position="226"/>
    </location>
</feature>
<evidence type="ECO:0000313" key="3">
    <source>
        <dbReference type="Proteomes" id="UP000612680"/>
    </source>
</evidence>
<dbReference type="EMBL" id="CP056775">
    <property type="protein sequence ID" value="QRR01301.1"/>
    <property type="molecule type" value="Genomic_DNA"/>
</dbReference>
<keyword evidence="1" id="KW-1133">Transmembrane helix</keyword>